<comment type="subunit">
    <text evidence="4">Part of the 30S ribosomal subunit. Forms a tight heterodimer with protein bS6.</text>
</comment>
<accession>A0A1F7HFH2</accession>
<gene>
    <name evidence="4" type="primary">rpsR</name>
    <name evidence="6" type="ORF">A3D08_03250</name>
</gene>
<dbReference type="PANTHER" id="PTHR13479">
    <property type="entry name" value="30S RIBOSOMAL PROTEIN S18"/>
    <property type="match status" value="1"/>
</dbReference>
<dbReference type="Pfam" id="PF01084">
    <property type="entry name" value="Ribosomal_S18"/>
    <property type="match status" value="1"/>
</dbReference>
<keyword evidence="4" id="KW-0694">RNA-binding</keyword>
<dbReference type="HAMAP" id="MF_00270">
    <property type="entry name" value="Ribosomal_bS18"/>
    <property type="match status" value="1"/>
</dbReference>
<comment type="caution">
    <text evidence="6">The sequence shown here is derived from an EMBL/GenBank/DDBJ whole genome shotgun (WGS) entry which is preliminary data.</text>
</comment>
<evidence type="ECO:0000256" key="2">
    <source>
        <dbReference type="ARBA" id="ARBA00022980"/>
    </source>
</evidence>
<dbReference type="GO" id="GO:0003735">
    <property type="term" value="F:structural constituent of ribosome"/>
    <property type="evidence" value="ECO:0007669"/>
    <property type="project" value="InterPro"/>
</dbReference>
<evidence type="ECO:0000256" key="4">
    <source>
        <dbReference type="HAMAP-Rule" id="MF_00270"/>
    </source>
</evidence>
<evidence type="ECO:0000256" key="3">
    <source>
        <dbReference type="ARBA" id="ARBA00023274"/>
    </source>
</evidence>
<evidence type="ECO:0000313" key="7">
    <source>
        <dbReference type="Proteomes" id="UP000178098"/>
    </source>
</evidence>
<protein>
    <recommendedName>
        <fullName evidence="4">Small ribosomal subunit protein bS18</fullName>
    </recommendedName>
</protein>
<dbReference type="InterPro" id="IPR036870">
    <property type="entry name" value="Ribosomal_bS18_sf"/>
</dbReference>
<sequence>MARGDYFKTHNIQPSYKDPEVLARFITPRGKIIPKDKSGLTAKNQRVVTQQIKYERFLNLLPYTSYQQEHLRHLRKSQVVV</sequence>
<proteinExistence type="inferred from homology"/>
<dbReference type="GO" id="GO:0070181">
    <property type="term" value="F:small ribosomal subunit rRNA binding"/>
    <property type="evidence" value="ECO:0007669"/>
    <property type="project" value="TreeGrafter"/>
</dbReference>
<dbReference type="InterPro" id="IPR001648">
    <property type="entry name" value="Ribosomal_bS18"/>
</dbReference>
<organism evidence="6 7">
    <name type="scientific">Candidatus Roizmanbacteria bacterium RIFCSPHIGHO2_02_FULL_43_11</name>
    <dbReference type="NCBI Taxonomy" id="1802043"/>
    <lineage>
        <taxon>Bacteria</taxon>
        <taxon>Candidatus Roizmaniibacteriota</taxon>
    </lineage>
</organism>
<dbReference type="PANTHER" id="PTHR13479:SF40">
    <property type="entry name" value="SMALL RIBOSOMAL SUBUNIT PROTEIN BS18M"/>
    <property type="match status" value="1"/>
</dbReference>
<dbReference type="NCBIfam" id="TIGR00165">
    <property type="entry name" value="S18"/>
    <property type="match status" value="1"/>
</dbReference>
<comment type="similarity">
    <text evidence="1 4 5">Belongs to the bacterial ribosomal protein bS18 family.</text>
</comment>
<dbReference type="Gene3D" id="4.10.640.10">
    <property type="entry name" value="Ribosomal protein S18"/>
    <property type="match status" value="1"/>
</dbReference>
<keyword evidence="4" id="KW-0699">rRNA-binding</keyword>
<comment type="function">
    <text evidence="4">Binds as a heterodimer with protein bS6 to the central domain of the 16S rRNA, where it helps stabilize the platform of the 30S subunit.</text>
</comment>
<keyword evidence="2 4" id="KW-0689">Ribosomal protein</keyword>
<dbReference type="GO" id="GO:1990904">
    <property type="term" value="C:ribonucleoprotein complex"/>
    <property type="evidence" value="ECO:0007669"/>
    <property type="project" value="UniProtKB-KW"/>
</dbReference>
<dbReference type="AlphaFoldDB" id="A0A1F7HFH2"/>
<name>A0A1F7HFH2_9BACT</name>
<dbReference type="SUPFAM" id="SSF46911">
    <property type="entry name" value="Ribosomal protein S18"/>
    <property type="match status" value="1"/>
</dbReference>
<dbReference type="EMBL" id="MFZT01000041">
    <property type="protein sequence ID" value="OGK29696.1"/>
    <property type="molecule type" value="Genomic_DNA"/>
</dbReference>
<evidence type="ECO:0000313" key="6">
    <source>
        <dbReference type="EMBL" id="OGK29696.1"/>
    </source>
</evidence>
<dbReference type="Proteomes" id="UP000178098">
    <property type="component" value="Unassembled WGS sequence"/>
</dbReference>
<dbReference type="GO" id="GO:0006412">
    <property type="term" value="P:translation"/>
    <property type="evidence" value="ECO:0007669"/>
    <property type="project" value="UniProtKB-UniRule"/>
</dbReference>
<dbReference type="GO" id="GO:0005840">
    <property type="term" value="C:ribosome"/>
    <property type="evidence" value="ECO:0007669"/>
    <property type="project" value="UniProtKB-KW"/>
</dbReference>
<dbReference type="PRINTS" id="PR00974">
    <property type="entry name" value="RIBOSOMALS18"/>
</dbReference>
<evidence type="ECO:0000256" key="1">
    <source>
        <dbReference type="ARBA" id="ARBA00005589"/>
    </source>
</evidence>
<keyword evidence="3 4" id="KW-0687">Ribonucleoprotein</keyword>
<evidence type="ECO:0000256" key="5">
    <source>
        <dbReference type="RuleBase" id="RU003910"/>
    </source>
</evidence>
<reference evidence="6 7" key="1">
    <citation type="journal article" date="2016" name="Nat. Commun.">
        <title>Thousands of microbial genomes shed light on interconnected biogeochemical processes in an aquifer system.</title>
        <authorList>
            <person name="Anantharaman K."/>
            <person name="Brown C.T."/>
            <person name="Hug L.A."/>
            <person name="Sharon I."/>
            <person name="Castelle C.J."/>
            <person name="Probst A.J."/>
            <person name="Thomas B.C."/>
            <person name="Singh A."/>
            <person name="Wilkins M.J."/>
            <person name="Karaoz U."/>
            <person name="Brodie E.L."/>
            <person name="Williams K.H."/>
            <person name="Hubbard S.S."/>
            <person name="Banfield J.F."/>
        </authorList>
    </citation>
    <scope>NUCLEOTIDE SEQUENCE [LARGE SCALE GENOMIC DNA]</scope>
</reference>